<dbReference type="InterPro" id="IPR050180">
    <property type="entry name" value="RNR_Ribonuclease"/>
</dbReference>
<dbReference type="GO" id="GO:0000932">
    <property type="term" value="C:P-body"/>
    <property type="evidence" value="ECO:0007669"/>
    <property type="project" value="TreeGrafter"/>
</dbReference>
<evidence type="ECO:0000256" key="1">
    <source>
        <dbReference type="SAM" id="MobiDB-lite"/>
    </source>
</evidence>
<dbReference type="Gene3D" id="2.40.50.690">
    <property type="match status" value="1"/>
</dbReference>
<dbReference type="SUPFAM" id="SSF50249">
    <property type="entry name" value="Nucleic acid-binding proteins"/>
    <property type="match status" value="1"/>
</dbReference>
<proteinExistence type="predicted"/>
<dbReference type="EMBL" id="JACAGC010000006">
    <property type="protein sequence ID" value="KAF6361349.1"/>
    <property type="molecule type" value="Genomic_DNA"/>
</dbReference>
<dbReference type="InterPro" id="IPR012340">
    <property type="entry name" value="NA-bd_OB-fold"/>
</dbReference>
<dbReference type="AlphaFoldDB" id="A0A7J7YHK9"/>
<dbReference type="GO" id="GO:0006402">
    <property type="term" value="P:mRNA catabolic process"/>
    <property type="evidence" value="ECO:0007669"/>
    <property type="project" value="TreeGrafter"/>
</dbReference>
<dbReference type="InterPro" id="IPR033771">
    <property type="entry name" value="Rrp44_CSD1"/>
</dbReference>
<feature type="domain" description="CSD1" evidence="2">
    <location>
        <begin position="47"/>
        <end position="121"/>
    </location>
</feature>
<dbReference type="PANTHER" id="PTHR23355:SF9">
    <property type="entry name" value="DIS3-LIKE EXONUCLEASE 2"/>
    <property type="match status" value="1"/>
</dbReference>
<dbReference type="GO" id="GO:0000175">
    <property type="term" value="F:3'-5'-RNA exonuclease activity"/>
    <property type="evidence" value="ECO:0007669"/>
    <property type="project" value="TreeGrafter"/>
</dbReference>
<comment type="caution">
    <text evidence="3">The sequence shown here is derived from an EMBL/GenBank/DDBJ whole genome shotgun (WGS) entry which is preliminary data.</text>
</comment>
<accession>A0A7J7YHK9</accession>
<evidence type="ECO:0000313" key="4">
    <source>
        <dbReference type="Proteomes" id="UP000585614"/>
    </source>
</evidence>
<dbReference type="FunFam" id="2.40.50.690:FF:000003">
    <property type="entry name" value="DIS3-like exonuclease 2"/>
    <property type="match status" value="1"/>
</dbReference>
<dbReference type="Proteomes" id="UP000585614">
    <property type="component" value="Unassembled WGS sequence"/>
</dbReference>
<feature type="compositionally biased region" description="Low complexity" evidence="1">
    <location>
        <begin position="11"/>
        <end position="29"/>
    </location>
</feature>
<organism evidence="3 4">
    <name type="scientific">Rhinolophus ferrumequinum</name>
    <name type="common">Greater horseshoe bat</name>
    <dbReference type="NCBI Taxonomy" id="59479"/>
    <lineage>
        <taxon>Eukaryota</taxon>
        <taxon>Metazoa</taxon>
        <taxon>Chordata</taxon>
        <taxon>Craniata</taxon>
        <taxon>Vertebrata</taxon>
        <taxon>Euteleostomi</taxon>
        <taxon>Mammalia</taxon>
        <taxon>Eutheria</taxon>
        <taxon>Laurasiatheria</taxon>
        <taxon>Chiroptera</taxon>
        <taxon>Yinpterochiroptera</taxon>
        <taxon>Rhinolophoidea</taxon>
        <taxon>Rhinolophidae</taxon>
        <taxon>Rhinolophinae</taxon>
        <taxon>Rhinolophus</taxon>
    </lineage>
</organism>
<evidence type="ECO:0000313" key="3">
    <source>
        <dbReference type="EMBL" id="KAF6361349.1"/>
    </source>
</evidence>
<name>A0A7J7YHK9_RHIFE</name>
<dbReference type="Pfam" id="PF17216">
    <property type="entry name" value="Rrp44_CSD1"/>
    <property type="match status" value="1"/>
</dbReference>
<gene>
    <name evidence="3" type="ORF">mRhiFer1_003924</name>
</gene>
<sequence>MSRPDYRLNLGPPRGVSSVVGPHGVGASPGDKKSKNKSIRGKKKSVFETYMSKEDVAEGLKRGTLIQGVLRINPKKFHEAFIPSPDGDRDIFIDGVVARNRALNGDLVVVKLLPEEQWKVIKPESGDKETEGAYESDPPEELCGSHVLQPSPKGCNDSPDVIIEAQFDDSDAENGHGSTQNVLVDGVKKLSVCVHEKGPASERCPPMSGLVQWLLTGTSLL</sequence>
<reference evidence="3 4" key="1">
    <citation type="journal article" date="2020" name="Nature">
        <title>Six reference-quality genomes reveal evolution of bat adaptations.</title>
        <authorList>
            <person name="Jebb D."/>
            <person name="Huang Z."/>
            <person name="Pippel M."/>
            <person name="Hughes G.M."/>
            <person name="Lavrichenko K."/>
            <person name="Devanna P."/>
            <person name="Winkler S."/>
            <person name="Jermiin L.S."/>
            <person name="Skirmuntt E.C."/>
            <person name="Katzourakis A."/>
            <person name="Burkitt-Gray L."/>
            <person name="Ray D.A."/>
            <person name="Sullivan K.A.M."/>
            <person name="Roscito J.G."/>
            <person name="Kirilenko B.M."/>
            <person name="Davalos L.M."/>
            <person name="Corthals A.P."/>
            <person name="Power M.L."/>
            <person name="Jones G."/>
            <person name="Ransome R.D."/>
            <person name="Dechmann D.K.N."/>
            <person name="Locatelli A.G."/>
            <person name="Puechmaille S.J."/>
            <person name="Fedrigo O."/>
            <person name="Jarvis E.D."/>
            <person name="Hiller M."/>
            <person name="Vernes S.C."/>
            <person name="Myers E.W."/>
            <person name="Teeling E.C."/>
        </authorList>
    </citation>
    <scope>NUCLEOTIDE SEQUENCE [LARGE SCALE GENOMIC DNA]</scope>
    <source>
        <strain evidence="3">MRhiFer1</strain>
        <tissue evidence="3">Lung</tissue>
    </source>
</reference>
<feature type="region of interest" description="Disordered" evidence="1">
    <location>
        <begin position="1"/>
        <end position="41"/>
    </location>
</feature>
<dbReference type="PANTHER" id="PTHR23355">
    <property type="entry name" value="RIBONUCLEASE"/>
    <property type="match status" value="1"/>
</dbReference>
<protein>
    <submittedName>
        <fullName evidence="3">DIS3 like 3'-5' exoribonuclease 2</fullName>
    </submittedName>
</protein>
<dbReference type="GO" id="GO:0010587">
    <property type="term" value="P:miRNA catabolic process"/>
    <property type="evidence" value="ECO:0007669"/>
    <property type="project" value="TreeGrafter"/>
</dbReference>
<evidence type="ECO:0000259" key="2">
    <source>
        <dbReference type="Pfam" id="PF17216"/>
    </source>
</evidence>